<dbReference type="AlphaFoldDB" id="A0A2H1W4Z9"/>
<gene>
    <name evidence="1" type="ORF">SFRICE_015698</name>
</gene>
<organism evidence="1">
    <name type="scientific">Spodoptera frugiperda</name>
    <name type="common">Fall armyworm</name>
    <dbReference type="NCBI Taxonomy" id="7108"/>
    <lineage>
        <taxon>Eukaryota</taxon>
        <taxon>Metazoa</taxon>
        <taxon>Ecdysozoa</taxon>
        <taxon>Arthropoda</taxon>
        <taxon>Hexapoda</taxon>
        <taxon>Insecta</taxon>
        <taxon>Pterygota</taxon>
        <taxon>Neoptera</taxon>
        <taxon>Endopterygota</taxon>
        <taxon>Lepidoptera</taxon>
        <taxon>Glossata</taxon>
        <taxon>Ditrysia</taxon>
        <taxon>Noctuoidea</taxon>
        <taxon>Noctuidae</taxon>
        <taxon>Amphipyrinae</taxon>
        <taxon>Spodoptera</taxon>
    </lineage>
</organism>
<proteinExistence type="predicted"/>
<protein>
    <submittedName>
        <fullName evidence="1">SFRICE_015698</fullName>
    </submittedName>
</protein>
<sequence>MVQSEGEWDAVFFFCEAVMLAKEEAKRVRERFSSRLSSRRRYSGPRGTRDDLWPTAAAVAKRQVLVVFQIVIERRMPIFLWEFGYECVLMKSTPKIAGRRASGSPDYHLAIAAANGYLKHQKRYKFDVGLLGYESVVIESKSQKRSLFSERVVVDFGMFYIGSDKFSN</sequence>
<name>A0A2H1W4Z9_SPOFR</name>
<dbReference type="EMBL" id="ODYU01006056">
    <property type="protein sequence ID" value="SOQ47574.1"/>
    <property type="molecule type" value="Genomic_DNA"/>
</dbReference>
<evidence type="ECO:0000313" key="1">
    <source>
        <dbReference type="EMBL" id="SOQ47574.1"/>
    </source>
</evidence>
<accession>A0A2H1W4Z9</accession>
<reference evidence="1" key="1">
    <citation type="submission" date="2016-07" db="EMBL/GenBank/DDBJ databases">
        <authorList>
            <person name="Bretaudeau A."/>
        </authorList>
    </citation>
    <scope>NUCLEOTIDE SEQUENCE</scope>
    <source>
        <strain evidence="1">Rice</strain>
        <tissue evidence="1">Whole body</tissue>
    </source>
</reference>